<feature type="domain" description="RING-CH-type" evidence="5">
    <location>
        <begin position="272"/>
        <end position="319"/>
    </location>
</feature>
<feature type="domain" description="RING-CH-type" evidence="5">
    <location>
        <begin position="87"/>
        <end position="134"/>
    </location>
</feature>
<keyword evidence="7" id="KW-1185">Reference proteome</keyword>
<proteinExistence type="predicted"/>
<sequence length="331" mass="36907">MMQLSKLFLAVFAFIAVAVALPVSTSQSGGLARRSSDLASRSDSFALDESTSLLVRTFGEDDEEELEMRDIEDDDSYPTSLFRREDECTICLEAEAKYSNCPNGAAHPAHVDCLLKWAQTQTNQGKTLTCAACRTKVAPLIKKVKQREVDEEELEMRDVDDGDSYPTSLFRREDECTICLEAEAKHSNCPNGAAHPAHIECLMKWAQAQANEGKPLTCNACRAKISPLIKKVKQREVDQEELEMRDVDEELEMRDVDDDESYPTSLFRREDECTICLEAEAKHSSCPNGAAHPAHVECLMKWAQAQANEGKPLTCNACRAKISPLIKKVKD</sequence>
<evidence type="ECO:0000256" key="2">
    <source>
        <dbReference type="ARBA" id="ARBA00022771"/>
    </source>
</evidence>
<evidence type="ECO:0000256" key="4">
    <source>
        <dbReference type="SAM" id="SignalP"/>
    </source>
</evidence>
<dbReference type="PANTHER" id="PTHR21540">
    <property type="entry name" value="RING FINGER AND SWIM DOMAIN-CONTAINING PROTEIN 2"/>
    <property type="match status" value="1"/>
</dbReference>
<evidence type="ECO:0000256" key="3">
    <source>
        <dbReference type="ARBA" id="ARBA00022833"/>
    </source>
</evidence>
<dbReference type="InterPro" id="IPR011016">
    <property type="entry name" value="Znf_RING-CH"/>
</dbReference>
<dbReference type="InterPro" id="IPR039903">
    <property type="entry name" value="Zswim2"/>
</dbReference>
<dbReference type="OrthoDB" id="3384331at2759"/>
<dbReference type="EMBL" id="KV417281">
    <property type="protein sequence ID" value="KZO97114.1"/>
    <property type="molecule type" value="Genomic_DNA"/>
</dbReference>
<keyword evidence="4" id="KW-0732">Signal</keyword>
<dbReference type="SMART" id="SM00744">
    <property type="entry name" value="RINGv"/>
    <property type="match status" value="3"/>
</dbReference>
<dbReference type="GO" id="GO:0061630">
    <property type="term" value="F:ubiquitin protein ligase activity"/>
    <property type="evidence" value="ECO:0007669"/>
    <property type="project" value="InterPro"/>
</dbReference>
<organism evidence="6 7">
    <name type="scientific">Calocera viscosa (strain TUFC12733)</name>
    <dbReference type="NCBI Taxonomy" id="1330018"/>
    <lineage>
        <taxon>Eukaryota</taxon>
        <taxon>Fungi</taxon>
        <taxon>Dikarya</taxon>
        <taxon>Basidiomycota</taxon>
        <taxon>Agaricomycotina</taxon>
        <taxon>Dacrymycetes</taxon>
        <taxon>Dacrymycetales</taxon>
        <taxon>Dacrymycetaceae</taxon>
        <taxon>Calocera</taxon>
    </lineage>
</organism>
<feature type="signal peptide" evidence="4">
    <location>
        <begin position="1"/>
        <end position="20"/>
    </location>
</feature>
<feature type="domain" description="RING-CH-type" evidence="5">
    <location>
        <begin position="175"/>
        <end position="222"/>
    </location>
</feature>
<protein>
    <recommendedName>
        <fullName evidence="5">RING-CH-type domain-containing protein</fullName>
    </recommendedName>
</protein>
<reference evidence="6 7" key="1">
    <citation type="journal article" date="2016" name="Mol. Biol. Evol.">
        <title>Comparative Genomics of Early-Diverging Mushroom-Forming Fungi Provides Insights into the Origins of Lignocellulose Decay Capabilities.</title>
        <authorList>
            <person name="Nagy L.G."/>
            <person name="Riley R."/>
            <person name="Tritt A."/>
            <person name="Adam C."/>
            <person name="Daum C."/>
            <person name="Floudas D."/>
            <person name="Sun H."/>
            <person name="Yadav J.S."/>
            <person name="Pangilinan J."/>
            <person name="Larsson K.H."/>
            <person name="Matsuura K."/>
            <person name="Barry K."/>
            <person name="Labutti K."/>
            <person name="Kuo R."/>
            <person name="Ohm R.A."/>
            <person name="Bhattacharya S.S."/>
            <person name="Shirouzu T."/>
            <person name="Yoshinaga Y."/>
            <person name="Martin F.M."/>
            <person name="Grigoriev I.V."/>
            <person name="Hibbett D.S."/>
        </authorList>
    </citation>
    <scope>NUCLEOTIDE SEQUENCE [LARGE SCALE GENOMIC DNA]</scope>
    <source>
        <strain evidence="6 7">TUFC12733</strain>
    </source>
</reference>
<accession>A0A167MW35</accession>
<evidence type="ECO:0000256" key="1">
    <source>
        <dbReference type="ARBA" id="ARBA00022723"/>
    </source>
</evidence>
<gene>
    <name evidence="6" type="ORF">CALVIDRAFT_554734</name>
</gene>
<keyword evidence="2" id="KW-0863">Zinc-finger</keyword>
<feature type="chain" id="PRO_5007890524" description="RING-CH-type domain-containing protein" evidence="4">
    <location>
        <begin position="21"/>
        <end position="331"/>
    </location>
</feature>
<dbReference type="InterPro" id="IPR013083">
    <property type="entry name" value="Znf_RING/FYVE/PHD"/>
</dbReference>
<dbReference type="SUPFAM" id="SSF57850">
    <property type="entry name" value="RING/U-box"/>
    <property type="match status" value="3"/>
</dbReference>
<dbReference type="GO" id="GO:0008270">
    <property type="term" value="F:zinc ion binding"/>
    <property type="evidence" value="ECO:0007669"/>
    <property type="project" value="UniProtKB-KW"/>
</dbReference>
<keyword evidence="3" id="KW-0862">Zinc</keyword>
<evidence type="ECO:0000313" key="6">
    <source>
        <dbReference type="EMBL" id="KZO97114.1"/>
    </source>
</evidence>
<name>A0A167MW35_CALVF</name>
<keyword evidence="1" id="KW-0479">Metal-binding</keyword>
<dbReference type="Gene3D" id="3.30.40.10">
    <property type="entry name" value="Zinc/RING finger domain, C3HC4 (zinc finger)"/>
    <property type="match status" value="3"/>
</dbReference>
<evidence type="ECO:0000259" key="5">
    <source>
        <dbReference type="SMART" id="SM00744"/>
    </source>
</evidence>
<dbReference type="AlphaFoldDB" id="A0A167MW35"/>
<evidence type="ECO:0000313" key="7">
    <source>
        <dbReference type="Proteomes" id="UP000076738"/>
    </source>
</evidence>
<dbReference type="Proteomes" id="UP000076738">
    <property type="component" value="Unassembled WGS sequence"/>
</dbReference>